<keyword evidence="1" id="KW-0472">Membrane</keyword>
<evidence type="ECO:0000313" key="3">
    <source>
        <dbReference type="EMBL" id="VAW03021.1"/>
    </source>
</evidence>
<reference evidence="3" key="1">
    <citation type="submission" date="2018-06" db="EMBL/GenBank/DDBJ databases">
        <authorList>
            <person name="Zhirakovskaya E."/>
        </authorList>
    </citation>
    <scope>NUCLEOTIDE SEQUENCE</scope>
</reference>
<dbReference type="GO" id="GO:0003677">
    <property type="term" value="F:DNA binding"/>
    <property type="evidence" value="ECO:0007669"/>
    <property type="project" value="InterPro"/>
</dbReference>
<dbReference type="GO" id="GO:0015627">
    <property type="term" value="C:type II protein secretion system complex"/>
    <property type="evidence" value="ECO:0007669"/>
    <property type="project" value="TreeGrafter"/>
</dbReference>
<dbReference type="GO" id="GO:0006281">
    <property type="term" value="P:DNA repair"/>
    <property type="evidence" value="ECO:0007669"/>
    <property type="project" value="InterPro"/>
</dbReference>
<protein>
    <recommendedName>
        <fullName evidence="2">Helix-hairpin-helix DNA-binding motif class 1 domain-containing protein</fullName>
    </recommendedName>
</protein>
<name>A0A3B0S9X6_9ZZZZ</name>
<dbReference type="Pfam" id="PF12836">
    <property type="entry name" value="HHH_3"/>
    <property type="match status" value="1"/>
</dbReference>
<organism evidence="3">
    <name type="scientific">hydrothermal vent metagenome</name>
    <dbReference type="NCBI Taxonomy" id="652676"/>
    <lineage>
        <taxon>unclassified sequences</taxon>
        <taxon>metagenomes</taxon>
        <taxon>ecological metagenomes</taxon>
    </lineage>
</organism>
<dbReference type="InterPro" id="IPR003583">
    <property type="entry name" value="Hlx-hairpin-Hlx_DNA-bd_motif"/>
</dbReference>
<dbReference type="SUPFAM" id="SSF47781">
    <property type="entry name" value="RuvA domain 2-like"/>
    <property type="match status" value="1"/>
</dbReference>
<dbReference type="Pfam" id="PF10531">
    <property type="entry name" value="SLBB"/>
    <property type="match status" value="1"/>
</dbReference>
<dbReference type="GO" id="GO:0015628">
    <property type="term" value="P:protein secretion by the type II secretion system"/>
    <property type="evidence" value="ECO:0007669"/>
    <property type="project" value="TreeGrafter"/>
</dbReference>
<keyword evidence="1" id="KW-0812">Transmembrane</keyword>
<evidence type="ECO:0000256" key="1">
    <source>
        <dbReference type="SAM" id="Phobius"/>
    </source>
</evidence>
<dbReference type="Gene3D" id="1.10.150.320">
    <property type="entry name" value="Photosystem II 12 kDa extrinsic protein"/>
    <property type="match status" value="1"/>
</dbReference>
<dbReference type="SMART" id="SM00278">
    <property type="entry name" value="HhH1"/>
    <property type="match status" value="2"/>
</dbReference>
<dbReference type="InterPro" id="IPR010994">
    <property type="entry name" value="RuvA_2-like"/>
</dbReference>
<evidence type="ECO:0000259" key="2">
    <source>
        <dbReference type="SMART" id="SM00278"/>
    </source>
</evidence>
<feature type="transmembrane region" description="Helical" evidence="1">
    <location>
        <begin position="24"/>
        <end position="43"/>
    </location>
</feature>
<gene>
    <name evidence="3" type="ORF">MNBD_ACTINO01-1369</name>
</gene>
<dbReference type="PANTHER" id="PTHR21180">
    <property type="entry name" value="ENDONUCLEASE/EXONUCLEASE/PHOSPHATASE FAMILY DOMAIN-CONTAINING PROTEIN 1"/>
    <property type="match status" value="1"/>
</dbReference>
<dbReference type="EMBL" id="UOEI01000350">
    <property type="protein sequence ID" value="VAW03021.1"/>
    <property type="molecule type" value="Genomic_DNA"/>
</dbReference>
<feature type="domain" description="Helix-hairpin-helix DNA-binding motif class 1" evidence="2">
    <location>
        <begin position="146"/>
        <end position="165"/>
    </location>
</feature>
<dbReference type="PANTHER" id="PTHR21180:SF32">
    <property type="entry name" value="ENDONUCLEASE_EXONUCLEASE_PHOSPHATASE FAMILY DOMAIN-CONTAINING PROTEIN 1"/>
    <property type="match status" value="1"/>
</dbReference>
<accession>A0A3B0S9X6</accession>
<feature type="domain" description="Helix-hairpin-helix DNA-binding motif class 1" evidence="2">
    <location>
        <begin position="176"/>
        <end position="195"/>
    </location>
</feature>
<proteinExistence type="predicted"/>
<dbReference type="AlphaFoldDB" id="A0A3B0S9X6"/>
<dbReference type="InterPro" id="IPR019554">
    <property type="entry name" value="Soluble_ligand-bd"/>
</dbReference>
<keyword evidence="1" id="KW-1133">Transmembrane helix</keyword>
<sequence length="199" mass="19862">MGAIHLSCAVVQALMNRASTNLQATVIGVAVVAVLGGVLWFGLGPQATPPTPAAPVPQTVVDRLITVHISGAVIRPGVVTIASQARVADAVAAAGGASQVADLSALNLAAPVRDGEYIVVPDVFADEVNRQATGSGGVDINAGTAADLEDLPGVGPVLAGRIVAYRDANGPFAAVEDLLDVPGIGEAKLAGMRDDIGHP</sequence>
<dbReference type="InterPro" id="IPR051675">
    <property type="entry name" value="Endo/Exo/Phosphatase_dom_1"/>
</dbReference>